<dbReference type="InterPro" id="IPR002794">
    <property type="entry name" value="DUF92_TMEM19"/>
</dbReference>
<evidence type="ECO:0000256" key="3">
    <source>
        <dbReference type="ARBA" id="ARBA00022692"/>
    </source>
</evidence>
<dbReference type="AlphaFoldDB" id="A0A3L6DBF5"/>
<comment type="subcellular location">
    <subcellularLocation>
        <location evidence="1">Membrane</location>
        <topology evidence="1">Multi-pass membrane protein</topology>
    </subcellularLocation>
</comment>
<organism evidence="7">
    <name type="scientific">Zea mays</name>
    <name type="common">Maize</name>
    <dbReference type="NCBI Taxonomy" id="4577"/>
    <lineage>
        <taxon>Eukaryota</taxon>
        <taxon>Viridiplantae</taxon>
        <taxon>Streptophyta</taxon>
        <taxon>Embryophyta</taxon>
        <taxon>Tracheophyta</taxon>
        <taxon>Spermatophyta</taxon>
        <taxon>Magnoliopsida</taxon>
        <taxon>Liliopsida</taxon>
        <taxon>Poales</taxon>
        <taxon>Poaceae</taxon>
        <taxon>PACMAD clade</taxon>
        <taxon>Panicoideae</taxon>
        <taxon>Andropogonodae</taxon>
        <taxon>Andropogoneae</taxon>
        <taxon>Tripsacinae</taxon>
        <taxon>Zea</taxon>
    </lineage>
</organism>
<name>A0A3L6DBF5_MAIZE</name>
<reference evidence="7" key="1">
    <citation type="journal article" date="2018" name="Nat. Genet.">
        <title>Extensive intraspecific gene order and gene structural variations between Mo17 and other maize genomes.</title>
        <authorList>
            <person name="Sun S."/>
            <person name="Zhou Y."/>
            <person name="Chen J."/>
            <person name="Shi J."/>
            <person name="Zhao H."/>
            <person name="Zhao H."/>
            <person name="Song W."/>
            <person name="Zhang M."/>
            <person name="Cui Y."/>
            <person name="Dong X."/>
            <person name="Liu H."/>
            <person name="Ma X."/>
            <person name="Jiao Y."/>
            <person name="Wang B."/>
            <person name="Wei X."/>
            <person name="Stein J.C."/>
            <person name="Glaubitz J.C."/>
            <person name="Lu F."/>
            <person name="Yu G."/>
            <person name="Liang C."/>
            <person name="Fengler K."/>
            <person name="Li B."/>
            <person name="Rafalski A."/>
            <person name="Schnable P.S."/>
            <person name="Ware D.H."/>
            <person name="Buckler E.S."/>
            <person name="Lai J."/>
        </authorList>
    </citation>
    <scope>NUCLEOTIDE SEQUENCE [LARGE SCALE GENOMIC DNA]</scope>
    <source>
        <tissue evidence="7">Seedling</tissue>
    </source>
</reference>
<dbReference type="Proteomes" id="UP000251960">
    <property type="component" value="Chromosome 9"/>
</dbReference>
<dbReference type="EMBL" id="NCVQ01000010">
    <property type="protein sequence ID" value="PWZ04931.1"/>
    <property type="molecule type" value="Genomic_DNA"/>
</dbReference>
<dbReference type="Gene3D" id="3.10.120.10">
    <property type="entry name" value="Cytochrome b5-like heme/steroid binding domain"/>
    <property type="match status" value="1"/>
</dbReference>
<evidence type="ECO:0000256" key="1">
    <source>
        <dbReference type="ARBA" id="ARBA00004141"/>
    </source>
</evidence>
<evidence type="ECO:0000256" key="2">
    <source>
        <dbReference type="ARBA" id="ARBA00009012"/>
    </source>
</evidence>
<dbReference type="ExpressionAtlas" id="A0A3L6DBF5">
    <property type="expression patterns" value="baseline and differential"/>
</dbReference>
<evidence type="ECO:0000256" key="5">
    <source>
        <dbReference type="ARBA" id="ARBA00023136"/>
    </source>
</evidence>
<keyword evidence="4" id="KW-1133">Transmembrane helix</keyword>
<comment type="caution">
    <text evidence="7">The sequence shown here is derived from an EMBL/GenBank/DDBJ whole genome shotgun (WGS) entry which is preliminary data.</text>
</comment>
<dbReference type="PANTHER" id="PTHR13353:SF8">
    <property type="entry name" value="OS01G0178200 PROTEIN"/>
    <property type="match status" value="1"/>
</dbReference>
<feature type="compositionally biased region" description="Low complexity" evidence="6">
    <location>
        <begin position="349"/>
        <end position="361"/>
    </location>
</feature>
<evidence type="ECO:0000313" key="7">
    <source>
        <dbReference type="EMBL" id="PWZ04931.1"/>
    </source>
</evidence>
<protein>
    <submittedName>
        <fullName evidence="7">Protein PGR</fullName>
    </submittedName>
</protein>
<evidence type="ECO:0000256" key="4">
    <source>
        <dbReference type="ARBA" id="ARBA00022989"/>
    </source>
</evidence>
<proteinExistence type="inferred from homology"/>
<comment type="similarity">
    <text evidence="2">Belongs to the TMEM19 family.</text>
</comment>
<dbReference type="Pfam" id="PF01940">
    <property type="entry name" value="DUF92"/>
    <property type="match status" value="1"/>
</dbReference>
<evidence type="ECO:0000256" key="6">
    <source>
        <dbReference type="SAM" id="MobiDB-lite"/>
    </source>
</evidence>
<dbReference type="InterPro" id="IPR036400">
    <property type="entry name" value="Cyt_B5-like_heme/steroid_sf"/>
</dbReference>
<dbReference type="PANTHER" id="PTHR13353">
    <property type="entry name" value="TRANSMEMBRANE PROTEIN 19"/>
    <property type="match status" value="1"/>
</dbReference>
<accession>A0A3L6DBF5</accession>
<feature type="region of interest" description="Disordered" evidence="6">
    <location>
        <begin position="343"/>
        <end position="411"/>
    </location>
</feature>
<gene>
    <name evidence="7" type="primary">PGR_3</name>
    <name evidence="7" type="ORF">Zm00014a_033900</name>
</gene>
<dbReference type="GO" id="GO:0016020">
    <property type="term" value="C:membrane"/>
    <property type="evidence" value="ECO:0007669"/>
    <property type="project" value="UniProtKB-SubCell"/>
</dbReference>
<sequence>MPFVYPDPVDVGGVTLEQLRAYDGKDPVKQILIAIRGQVYDVSRGRFAGLQLVFSFTSLRVTRVGEARKRALDPEFKEGGQHNCLGYDGMVQSTLIGRKQVLSNSGIASISVVLIALVIGGIDRCLDSKESTLVTALIDGVIGHYACYNGDTWSSELDILCKAEPQIITTFKVVGVDGPILTFKIPGSLGLRVDRLQEDVDLLLLHHRRYHAACWNATAGQEHGDEQAQDDCKWRRIPTFGDWNLRDDMPVTQYLQAGTSSSLCHRQRRTTTRICSRCPSVPAKPYNYKKVGHVNCIKQGVRDDIEVVAVDDLFVDAKYMVKYVVEVDLVQLLTLFFNEKKQTTNYSEGSSRPPSLGGSPPRNQPSQGQAGERTSGAAGPSMDKMEKAPGDAFSRRNPSGPVNQTDSYAQQPHETVSMSLKEIVGMQLLFCEVVEKTDAVVYRGKVGIQVWSFFSGNLVHSMYHYHYLTAGCLVFMLNLFPGLLQVSAHLSGSNCLGCAAGSDLRKWAAAEKIPTIFKVKWPSKCYWLKSA</sequence>
<keyword evidence="5" id="KW-0472">Membrane</keyword>
<feature type="compositionally biased region" description="Polar residues" evidence="6">
    <location>
        <begin position="396"/>
        <end position="411"/>
    </location>
</feature>
<dbReference type="SUPFAM" id="SSF55856">
    <property type="entry name" value="Cytochrome b5-like heme/steroid binding domain"/>
    <property type="match status" value="1"/>
</dbReference>
<keyword evidence="3" id="KW-0812">Transmembrane</keyword>